<feature type="region of interest" description="Disordered" evidence="1">
    <location>
        <begin position="142"/>
        <end position="163"/>
    </location>
</feature>
<gene>
    <name evidence="2" type="ORF">BGZ70_006289</name>
</gene>
<dbReference type="InterPro" id="IPR032675">
    <property type="entry name" value="LRR_dom_sf"/>
</dbReference>
<feature type="region of interest" description="Disordered" evidence="1">
    <location>
        <begin position="257"/>
        <end position="281"/>
    </location>
</feature>
<dbReference type="Proteomes" id="UP000738359">
    <property type="component" value="Unassembled WGS sequence"/>
</dbReference>
<reference evidence="2" key="1">
    <citation type="journal article" date="2020" name="Fungal Divers.">
        <title>Resolving the Mortierellaceae phylogeny through synthesis of multi-gene phylogenetics and phylogenomics.</title>
        <authorList>
            <person name="Vandepol N."/>
            <person name="Liber J."/>
            <person name="Desiro A."/>
            <person name="Na H."/>
            <person name="Kennedy M."/>
            <person name="Barry K."/>
            <person name="Grigoriev I.V."/>
            <person name="Miller A.N."/>
            <person name="O'Donnell K."/>
            <person name="Stajich J.E."/>
            <person name="Bonito G."/>
        </authorList>
    </citation>
    <scope>NUCLEOTIDE SEQUENCE</scope>
    <source>
        <strain evidence="2">CK1249</strain>
    </source>
</reference>
<feature type="compositionally biased region" description="Low complexity" evidence="1">
    <location>
        <begin position="257"/>
        <end position="268"/>
    </location>
</feature>
<protein>
    <submittedName>
        <fullName evidence="2">Uncharacterized protein</fullName>
    </submittedName>
</protein>
<feature type="region of interest" description="Disordered" evidence="1">
    <location>
        <begin position="1"/>
        <end position="21"/>
    </location>
</feature>
<dbReference type="InterPro" id="IPR006553">
    <property type="entry name" value="Leu-rich_rpt_Cys-con_subtyp"/>
</dbReference>
<sequence>MGSAGPLSGAVDSPPSGQTHVGSAVSQFFQGLPATLEEITIHDAHILNHDDIISLVRRVGASLQRLRLDNANAVNSETLTYILTLCPNLSVLCIPRAIRLDDAGVIQLVSARCAQSLVELDLSSCHSLTDTCLIGLAEASNRSGQSPEENAKGKSVEERQEQPSVFPNLRKLDLSYNDKLTLTGIIPVVLSLKSLCALDVSFCGDGVTRSWANPSLPALVRQTLELCQEETQDSDAAYMENTEETFPGPRMIISQQDGQQLNQQNQQGSRPANNASPTSPTLSQLGLRCYVGPQLNTRSASSAVLSMQDNNIIPVHPQQYPGQRSEPHQPHQSIPQSSRRRSSASSVSSSSSSSSSSSTLSCVSDTSSSSSSSTSSFGSMAHQHPCHSSDVLIPLTARMDVTEALPTRLGMPAYFHQDAWFTPQHQQQLQQLFQIQLQQQQDLQNQQMQAALTGAGQQHQLAAATALAHATAMAPLLPEMMVHPIMAASRVGAASVDGDEGMRQLGNGQGDVATMDIFGLNENFGTLRLNQRGDRSNASGVGAVSGPRDGGRAIPRHYFRQQYQALSYGRRGHLMGVMAGHCELKEEWAFH</sequence>
<dbReference type="GO" id="GO:0031146">
    <property type="term" value="P:SCF-dependent proteasomal ubiquitin-dependent protein catabolic process"/>
    <property type="evidence" value="ECO:0007669"/>
    <property type="project" value="TreeGrafter"/>
</dbReference>
<keyword evidence="3" id="KW-1185">Reference proteome</keyword>
<feature type="region of interest" description="Disordered" evidence="1">
    <location>
        <begin position="531"/>
        <end position="551"/>
    </location>
</feature>
<dbReference type="GO" id="GO:0019005">
    <property type="term" value="C:SCF ubiquitin ligase complex"/>
    <property type="evidence" value="ECO:0007669"/>
    <property type="project" value="TreeGrafter"/>
</dbReference>
<dbReference type="PANTHER" id="PTHR13318:SF247">
    <property type="entry name" value="GH16156P"/>
    <property type="match status" value="1"/>
</dbReference>
<feature type="region of interest" description="Disordered" evidence="1">
    <location>
        <begin position="313"/>
        <end position="383"/>
    </location>
</feature>
<evidence type="ECO:0000313" key="3">
    <source>
        <dbReference type="Proteomes" id="UP000738359"/>
    </source>
</evidence>
<proteinExistence type="predicted"/>
<dbReference type="OrthoDB" id="1924287at2759"/>
<dbReference type="EMBL" id="JAAAHY010000350">
    <property type="protein sequence ID" value="KAF9964560.1"/>
    <property type="molecule type" value="Genomic_DNA"/>
</dbReference>
<evidence type="ECO:0000256" key="1">
    <source>
        <dbReference type="SAM" id="MobiDB-lite"/>
    </source>
</evidence>
<feature type="compositionally biased region" description="Basic and acidic residues" evidence="1">
    <location>
        <begin position="149"/>
        <end position="161"/>
    </location>
</feature>
<dbReference type="AlphaFoldDB" id="A0A9P6J7W4"/>
<feature type="compositionally biased region" description="Low complexity" evidence="1">
    <location>
        <begin position="343"/>
        <end position="376"/>
    </location>
</feature>
<dbReference type="SUPFAM" id="SSF52047">
    <property type="entry name" value="RNI-like"/>
    <property type="match status" value="1"/>
</dbReference>
<dbReference type="SMART" id="SM00367">
    <property type="entry name" value="LRR_CC"/>
    <property type="match status" value="3"/>
</dbReference>
<comment type="caution">
    <text evidence="2">The sequence shown here is derived from an EMBL/GenBank/DDBJ whole genome shotgun (WGS) entry which is preliminary data.</text>
</comment>
<evidence type="ECO:0000313" key="2">
    <source>
        <dbReference type="EMBL" id="KAF9964560.1"/>
    </source>
</evidence>
<dbReference type="Gene3D" id="3.80.10.10">
    <property type="entry name" value="Ribonuclease Inhibitor"/>
    <property type="match status" value="2"/>
</dbReference>
<accession>A0A9P6J7W4</accession>
<dbReference type="PANTHER" id="PTHR13318">
    <property type="entry name" value="PARTNER OF PAIRED, ISOFORM B-RELATED"/>
    <property type="match status" value="1"/>
</dbReference>
<feature type="compositionally biased region" description="Polar residues" evidence="1">
    <location>
        <begin position="269"/>
        <end position="281"/>
    </location>
</feature>
<name>A0A9P6J7W4_MORAP</name>
<organism evidence="2 3">
    <name type="scientific">Mortierella alpina</name>
    <name type="common">Oleaginous fungus</name>
    <name type="synonym">Mortierella renispora</name>
    <dbReference type="NCBI Taxonomy" id="64518"/>
    <lineage>
        <taxon>Eukaryota</taxon>
        <taxon>Fungi</taxon>
        <taxon>Fungi incertae sedis</taxon>
        <taxon>Mucoromycota</taxon>
        <taxon>Mortierellomycotina</taxon>
        <taxon>Mortierellomycetes</taxon>
        <taxon>Mortierellales</taxon>
        <taxon>Mortierellaceae</taxon>
        <taxon>Mortierella</taxon>
    </lineage>
</organism>